<dbReference type="Gene3D" id="2.60.120.1290">
    <property type="match status" value="1"/>
</dbReference>
<evidence type="ECO:0000256" key="7">
    <source>
        <dbReference type="RuleBase" id="RU003355"/>
    </source>
</evidence>
<dbReference type="PROSITE" id="PS51892">
    <property type="entry name" value="SUBTILASE"/>
    <property type="match status" value="1"/>
</dbReference>
<dbReference type="Pfam" id="PF00082">
    <property type="entry name" value="Peptidase_S8"/>
    <property type="match status" value="2"/>
</dbReference>
<dbReference type="SUPFAM" id="SSF52743">
    <property type="entry name" value="Subtilisin-like"/>
    <property type="match status" value="1"/>
</dbReference>
<evidence type="ECO:0000256" key="4">
    <source>
        <dbReference type="ARBA" id="ARBA00022825"/>
    </source>
</evidence>
<feature type="active site" description="Charge relay system" evidence="5 6">
    <location>
        <position position="131"/>
    </location>
</feature>
<dbReference type="InterPro" id="IPR000209">
    <property type="entry name" value="Peptidase_S8/S53_dom"/>
</dbReference>
<dbReference type="KEGG" id="fgg:FSB75_10390"/>
<keyword evidence="3 6" id="KW-0378">Hydrolase</keyword>
<dbReference type="PROSITE" id="PS00137">
    <property type="entry name" value="SUBTILASE_HIS"/>
    <property type="match status" value="1"/>
</dbReference>
<dbReference type="PANTHER" id="PTHR43806">
    <property type="entry name" value="PEPTIDASE S8"/>
    <property type="match status" value="1"/>
</dbReference>
<evidence type="ECO:0000256" key="3">
    <source>
        <dbReference type="ARBA" id="ARBA00022801"/>
    </source>
</evidence>
<feature type="active site" description="Charge relay system" evidence="5 6">
    <location>
        <position position="204"/>
    </location>
</feature>
<dbReference type="InterPro" id="IPR023828">
    <property type="entry name" value="Peptidase_S8_Ser-AS"/>
</dbReference>
<dbReference type="Gene3D" id="3.40.50.200">
    <property type="entry name" value="Peptidase S8/S53 domain"/>
    <property type="match status" value="1"/>
</dbReference>
<dbReference type="EMBL" id="CP042433">
    <property type="protein sequence ID" value="QEC56283.1"/>
    <property type="molecule type" value="Genomic_DNA"/>
</dbReference>
<name>A0A5B8UIC8_9BACT</name>
<dbReference type="PROSITE" id="PS00136">
    <property type="entry name" value="SUBTILASE_ASP"/>
    <property type="match status" value="1"/>
</dbReference>
<protein>
    <submittedName>
        <fullName evidence="9">S8 family serine peptidase</fullName>
    </submittedName>
</protein>
<keyword evidence="4 6" id="KW-0720">Serine protease</keyword>
<evidence type="ECO:0000256" key="1">
    <source>
        <dbReference type="ARBA" id="ARBA00011073"/>
    </source>
</evidence>
<proteinExistence type="inferred from homology"/>
<feature type="domain" description="Peptidase S8/S53" evidence="8">
    <location>
        <begin position="122"/>
        <end position="326"/>
    </location>
</feature>
<dbReference type="AlphaFoldDB" id="A0A5B8UIC8"/>
<dbReference type="PRINTS" id="PR00723">
    <property type="entry name" value="SUBTILISIN"/>
</dbReference>
<dbReference type="GO" id="GO:0006508">
    <property type="term" value="P:proteolysis"/>
    <property type="evidence" value="ECO:0007669"/>
    <property type="project" value="UniProtKB-KW"/>
</dbReference>
<evidence type="ECO:0000256" key="5">
    <source>
        <dbReference type="PIRSR" id="PIRSR615500-1"/>
    </source>
</evidence>
<accession>A0A5B8UIC8</accession>
<dbReference type="GO" id="GO:0004252">
    <property type="term" value="F:serine-type endopeptidase activity"/>
    <property type="evidence" value="ECO:0007669"/>
    <property type="project" value="UniProtKB-UniRule"/>
</dbReference>
<dbReference type="InterPro" id="IPR036852">
    <property type="entry name" value="Peptidase_S8/S53_dom_sf"/>
</dbReference>
<dbReference type="InterPro" id="IPR022398">
    <property type="entry name" value="Peptidase_S8_His-AS"/>
</dbReference>
<dbReference type="InterPro" id="IPR015500">
    <property type="entry name" value="Peptidase_S8_subtilisin-rel"/>
</dbReference>
<feature type="domain" description="Peptidase S8/S53" evidence="8">
    <location>
        <begin position="467"/>
        <end position="606"/>
    </location>
</feature>
<dbReference type="InterPro" id="IPR050131">
    <property type="entry name" value="Peptidase_S8_subtilisin-like"/>
</dbReference>
<evidence type="ECO:0000256" key="2">
    <source>
        <dbReference type="ARBA" id="ARBA00022670"/>
    </source>
</evidence>
<dbReference type="OrthoDB" id="9792152at2"/>
<dbReference type="RefSeq" id="WP_146786686.1">
    <property type="nucleotide sequence ID" value="NZ_BAABIO010000001.1"/>
</dbReference>
<keyword evidence="2 6" id="KW-0645">Protease</keyword>
<sequence length="774" mass="81865">MAKLDPELQMLLAKKKYYDEHPGLYEKLSPSQKLEDPVNIAFTYKGLLSEIKVPGFSPSAGAGNVAYATVSLQVLQALANYPAIISIERLRRKSIGLDTSTHEILADQVWSRSGDNFSGFSGEGVVVGIIDTGIDYKHHGFKNANGTTRILKIWDQTLKPGAGEKSPDSFNDATLGGAVNISYGVEFNPGQINAGIRHKDTNSHGTHVTGIAAGNGSQSGNCHLSYHFIGVAPKADIIAVRMMGLTTGDDFTQLPPGTKSVMTDAIKYIIHEAKKIPKPVVINMSLGTFTDEMNGQSAEAKEMDKILTDNPSGVALVLISGNDGASNFHAKADVPAAGVLPIKFTVQPGDTQTRNIVILYTGANVSIQLTSHLGAPSGLIPWIAPTDPFVHNPKPGANGVNGEVNVSHDTTNPTSRIAIEIVPPPGGVNVAGDWTIELKTTNGVATMVNALILYGTNNNRSSPKFLDHISQQLTLWQECTGNNVIAVGSYNDEGGALASSSGRGLTLDLRMKPEITAPGVGILSAASNDAASSEGGDYRGCCCDCCQDFYTTKSGTSMAAPHITGVVALMLQKNKTLGFNDIKGGLVGTARPAPGGAPPDDVAGWGAGKVSAKAAVDGIAAVAAPGIAGGGVGGGPDHFKAAPKTEMQNLQERFLNTYHGKRLKGLLRPFFLEIRTLINTNKKVATVWHRSKGSAWMNAAFRAASQPGQPVPQLIEGLSLRECAQRVAAILKKYSSPLLVAHLEECEEEIQRLKEGMNVYQLIALLEEPAFNPT</sequence>
<reference evidence="9 10" key="1">
    <citation type="journal article" date="2015" name="Int. J. Syst. Evol. Microbiol.">
        <title>Flavisolibacter ginsenosidimutans sp. nov., with ginsenoside-converting activity isolated from soil used for cultivating ginseng.</title>
        <authorList>
            <person name="Zhao Y."/>
            <person name="Liu Q."/>
            <person name="Kang M.S."/>
            <person name="Jin F."/>
            <person name="Yu H."/>
            <person name="Im W.T."/>
        </authorList>
    </citation>
    <scope>NUCLEOTIDE SEQUENCE [LARGE SCALE GENOMIC DNA]</scope>
    <source>
        <strain evidence="9 10">Gsoil 636</strain>
    </source>
</reference>
<feature type="active site" description="Charge relay system" evidence="5 6">
    <location>
        <position position="557"/>
    </location>
</feature>
<evidence type="ECO:0000313" key="10">
    <source>
        <dbReference type="Proteomes" id="UP000321204"/>
    </source>
</evidence>
<gene>
    <name evidence="9" type="ORF">FSB75_10390</name>
</gene>
<dbReference type="PROSITE" id="PS00138">
    <property type="entry name" value="SUBTILASE_SER"/>
    <property type="match status" value="1"/>
</dbReference>
<dbReference type="InterPro" id="IPR023827">
    <property type="entry name" value="Peptidase_S8_Asp-AS"/>
</dbReference>
<evidence type="ECO:0000313" key="9">
    <source>
        <dbReference type="EMBL" id="QEC56283.1"/>
    </source>
</evidence>
<evidence type="ECO:0000259" key="8">
    <source>
        <dbReference type="Pfam" id="PF00082"/>
    </source>
</evidence>
<dbReference type="Proteomes" id="UP000321204">
    <property type="component" value="Chromosome"/>
</dbReference>
<keyword evidence="10" id="KW-1185">Reference proteome</keyword>
<comment type="similarity">
    <text evidence="1 6 7">Belongs to the peptidase S8 family.</text>
</comment>
<dbReference type="PANTHER" id="PTHR43806:SF11">
    <property type="entry name" value="CEREVISIN-RELATED"/>
    <property type="match status" value="1"/>
</dbReference>
<evidence type="ECO:0000256" key="6">
    <source>
        <dbReference type="PROSITE-ProRule" id="PRU01240"/>
    </source>
</evidence>
<organism evidence="9 10">
    <name type="scientific">Flavisolibacter ginsenosidimutans</name>
    <dbReference type="NCBI Taxonomy" id="661481"/>
    <lineage>
        <taxon>Bacteria</taxon>
        <taxon>Pseudomonadati</taxon>
        <taxon>Bacteroidota</taxon>
        <taxon>Chitinophagia</taxon>
        <taxon>Chitinophagales</taxon>
        <taxon>Chitinophagaceae</taxon>
        <taxon>Flavisolibacter</taxon>
    </lineage>
</organism>